<name>A0A7G9TH03_PSEMX</name>
<reference evidence="2 3" key="1">
    <citation type="submission" date="2020-08" db="EMBL/GenBank/DDBJ databases">
        <title>Streptomycin Non-resistant strain, P. mexicana.</title>
        <authorList>
            <person name="Ganesh-Kumar S."/>
            <person name="Zhe T."/>
            <person name="Yu Z."/>
            <person name="Min Y."/>
        </authorList>
    </citation>
    <scope>NUCLEOTIDE SEQUENCE [LARGE SCALE GENOMIC DNA]</scope>
    <source>
        <strain evidence="2 3">GTZY2</strain>
    </source>
</reference>
<dbReference type="Proteomes" id="UP000515838">
    <property type="component" value="Chromosome"/>
</dbReference>
<feature type="compositionally biased region" description="Low complexity" evidence="1">
    <location>
        <begin position="440"/>
        <end position="460"/>
    </location>
</feature>
<dbReference type="GeneID" id="81470956"/>
<sequence>MTNPHPTIETDIDIRMAADRVIEHLRQGRYEAAFQVLDRERADERRVVQESLDRYVVAGARTELDQARRVAAPEAIPVLERLHQAAGPPRMPEYNHRDANSPNELVGLTQEQKYDVYASIVETRGNQAAFNALRNEQSVILGLRKETSTVRSMDDPRIPGVEDRELRRGTGVYDDHIVVLRKDRDGNRHWFLADRASTEPTAQYDAHARPVPGRESTPYADVQWRRPQGERADGDAIPDLGRLAEGSIEMLRATHAARGNANDFSLRPTPEQVREPRSDNLVQRDTNGDGWFTQDDIGGVQQLNNSFKIHAGSLYNTDSAGCQTIHPGEYDEFIAAVQANRQQTRWQYVLTSTEGGLFHDVNRGDERGAEPGERGPHQRPEAPAEHGQRQRPPQAIHLGDPAVDDYLAAILSGDPAAADRAATEFARSAEGRHMETQGNQWLAQHQAAEQAQSQERQMAR</sequence>
<organism evidence="2 3">
    <name type="scientific">Pseudoxanthomonas mexicana</name>
    <dbReference type="NCBI Taxonomy" id="128785"/>
    <lineage>
        <taxon>Bacteria</taxon>
        <taxon>Pseudomonadati</taxon>
        <taxon>Pseudomonadota</taxon>
        <taxon>Gammaproteobacteria</taxon>
        <taxon>Lysobacterales</taxon>
        <taxon>Lysobacteraceae</taxon>
        <taxon>Pseudoxanthomonas</taxon>
    </lineage>
</organism>
<gene>
    <name evidence="2" type="ORF">IAE60_08250</name>
</gene>
<proteinExistence type="predicted"/>
<feature type="region of interest" description="Disordered" evidence="1">
    <location>
        <begin position="416"/>
        <end position="460"/>
    </location>
</feature>
<feature type="region of interest" description="Disordered" evidence="1">
    <location>
        <begin position="357"/>
        <end position="401"/>
    </location>
</feature>
<evidence type="ECO:0000256" key="1">
    <source>
        <dbReference type="SAM" id="MobiDB-lite"/>
    </source>
</evidence>
<dbReference type="RefSeq" id="WP_187574508.1">
    <property type="nucleotide sequence ID" value="NZ_CP060731.1"/>
</dbReference>
<feature type="compositionally biased region" description="Low complexity" evidence="1">
    <location>
        <begin position="416"/>
        <end position="426"/>
    </location>
</feature>
<evidence type="ECO:0000313" key="3">
    <source>
        <dbReference type="Proteomes" id="UP000515838"/>
    </source>
</evidence>
<evidence type="ECO:0000313" key="2">
    <source>
        <dbReference type="EMBL" id="QNN79378.1"/>
    </source>
</evidence>
<protein>
    <submittedName>
        <fullName evidence="2">Uncharacterized protein</fullName>
    </submittedName>
</protein>
<feature type="compositionally biased region" description="Basic and acidic residues" evidence="1">
    <location>
        <begin position="360"/>
        <end position="388"/>
    </location>
</feature>
<dbReference type="AlphaFoldDB" id="A0A7G9TH03"/>
<accession>A0A7G9TH03</accession>
<dbReference type="EMBL" id="CP060731">
    <property type="protein sequence ID" value="QNN79378.1"/>
    <property type="molecule type" value="Genomic_DNA"/>
</dbReference>